<dbReference type="AlphaFoldDB" id="A0AA88IE84"/>
<dbReference type="Pfam" id="PF01593">
    <property type="entry name" value="Amino_oxidase"/>
    <property type="match status" value="1"/>
</dbReference>
<name>A0AA88IE84_ARTSF</name>
<dbReference type="GO" id="GO:0016651">
    <property type="term" value="F:oxidoreductase activity, acting on NAD(P)H"/>
    <property type="evidence" value="ECO:0007669"/>
    <property type="project" value="InterPro"/>
</dbReference>
<gene>
    <name evidence="2" type="ORF">QYM36_000237</name>
</gene>
<evidence type="ECO:0000259" key="1">
    <source>
        <dbReference type="Pfam" id="PF01593"/>
    </source>
</evidence>
<dbReference type="GO" id="GO:0005576">
    <property type="term" value="C:extracellular region"/>
    <property type="evidence" value="ECO:0007669"/>
    <property type="project" value="TreeGrafter"/>
</dbReference>
<dbReference type="Gene3D" id="3.50.50.60">
    <property type="entry name" value="FAD/NAD(P)-binding domain"/>
    <property type="match status" value="1"/>
</dbReference>
<dbReference type="Gene3D" id="3.90.660.10">
    <property type="match status" value="1"/>
</dbReference>
<proteinExistence type="predicted"/>
<evidence type="ECO:0000313" key="3">
    <source>
        <dbReference type="Proteomes" id="UP001187531"/>
    </source>
</evidence>
<dbReference type="PANTHER" id="PTHR23357:SF1">
    <property type="entry name" value="RENALASE"/>
    <property type="match status" value="1"/>
</dbReference>
<dbReference type="InterPro" id="IPR002937">
    <property type="entry name" value="Amino_oxidase"/>
</dbReference>
<dbReference type="Pfam" id="PF13450">
    <property type="entry name" value="NAD_binding_8"/>
    <property type="match status" value="1"/>
</dbReference>
<protein>
    <recommendedName>
        <fullName evidence="1">Amine oxidase domain-containing protein</fullName>
    </recommendedName>
</protein>
<feature type="domain" description="Amine oxidase" evidence="1">
    <location>
        <begin position="132"/>
        <end position="331"/>
    </location>
</feature>
<comment type="caution">
    <text evidence="2">The sequence shown here is derived from an EMBL/GenBank/DDBJ whole genome shotgun (WGS) entry which is preliminary data.</text>
</comment>
<dbReference type="SUPFAM" id="SSF51905">
    <property type="entry name" value="FAD/NAD(P)-binding domain"/>
    <property type="match status" value="1"/>
</dbReference>
<reference evidence="2" key="1">
    <citation type="submission" date="2023-07" db="EMBL/GenBank/DDBJ databases">
        <title>Chromosome-level genome assembly of Artemia franciscana.</title>
        <authorList>
            <person name="Jo E."/>
        </authorList>
    </citation>
    <scope>NUCLEOTIDE SEQUENCE</scope>
    <source>
        <tissue evidence="2">Whole body</tissue>
    </source>
</reference>
<evidence type="ECO:0000313" key="2">
    <source>
        <dbReference type="EMBL" id="KAK2725664.1"/>
    </source>
</evidence>
<dbReference type="InterPro" id="IPR036188">
    <property type="entry name" value="FAD/NAD-bd_sf"/>
</dbReference>
<dbReference type="InterPro" id="IPR040174">
    <property type="entry name" value="RNLS"/>
</dbReference>
<accession>A0AA88IE84</accession>
<keyword evidence="3" id="KW-1185">Reference proteome</keyword>
<dbReference type="EMBL" id="JAVRJZ010000002">
    <property type="protein sequence ID" value="KAK2725664.1"/>
    <property type="molecule type" value="Genomic_DNA"/>
</dbReference>
<organism evidence="2 3">
    <name type="scientific">Artemia franciscana</name>
    <name type="common">Brine shrimp</name>
    <name type="synonym">Artemia sanfranciscana</name>
    <dbReference type="NCBI Taxonomy" id="6661"/>
    <lineage>
        <taxon>Eukaryota</taxon>
        <taxon>Metazoa</taxon>
        <taxon>Ecdysozoa</taxon>
        <taxon>Arthropoda</taxon>
        <taxon>Crustacea</taxon>
        <taxon>Branchiopoda</taxon>
        <taxon>Anostraca</taxon>
        <taxon>Artemiidae</taxon>
        <taxon>Artemia</taxon>
    </lineage>
</organism>
<sequence>MSRVLVVGCGCTGALIAALLRRNKKLINITMWDKSKGAGGRMSTSRSPQDNSCTADLGCQYITQHSSYLNKHSSYYEELKNASILVPLNTEIEYAKNNENDTNYVTPAGVSSIVKYYIKESQCCSSYQMQLDSIVKKEGSWMVKAIDGSEGVFDSVVLTIPVPQLFLLQGDMPSILSASSQVKSNLEEVDYSSRYALGLFFDKGVKLDEPWSGKYVNDHPIFRFIAIDNKKRGQAESPPSVVFHTSVPFGKQHLEKTPTEVEPILLKAIKEMFPNWPAPSSVKTQKWRYSQVSKPYPGSPGCVVLSENPPLVLAGDAFSHSNFDGCIVSAEAVLKEIEDKL</sequence>
<dbReference type="PANTHER" id="PTHR23357">
    <property type="entry name" value="RENALASE"/>
    <property type="match status" value="1"/>
</dbReference>
<dbReference type="Proteomes" id="UP001187531">
    <property type="component" value="Unassembled WGS sequence"/>
</dbReference>